<sequence length="67" mass="7469">MQPDRLIQLMTPDEAARLLRVTPATLATWRARHTGPAYVKIGHAVRYRPSDLEAFVGGRRVGTRAQA</sequence>
<feature type="domain" description="Helix-turn-helix" evidence="1">
    <location>
        <begin position="9"/>
        <end position="58"/>
    </location>
</feature>
<accession>A0A7X9RNR1</accession>
<dbReference type="Pfam" id="PF12728">
    <property type="entry name" value="HTH_17"/>
    <property type="match status" value="1"/>
</dbReference>
<protein>
    <submittedName>
        <fullName evidence="2">Helix-turn-helix domain-containing protein</fullName>
    </submittedName>
</protein>
<proteinExistence type="predicted"/>
<dbReference type="InterPro" id="IPR041657">
    <property type="entry name" value="HTH_17"/>
</dbReference>
<comment type="caution">
    <text evidence="2">The sequence shown here is derived from an EMBL/GenBank/DDBJ whole genome shotgun (WGS) entry which is preliminary data.</text>
</comment>
<dbReference type="Proteomes" id="UP000588369">
    <property type="component" value="Unassembled WGS sequence"/>
</dbReference>
<dbReference type="SUPFAM" id="SSF46955">
    <property type="entry name" value="Putative DNA-binding domain"/>
    <property type="match status" value="1"/>
</dbReference>
<reference evidence="2 3" key="1">
    <citation type="submission" date="2020-04" db="EMBL/GenBank/DDBJ databases">
        <authorList>
            <person name="Hitch T.C.A."/>
            <person name="Wylensek D."/>
            <person name="Clavel T."/>
        </authorList>
    </citation>
    <scope>NUCLEOTIDE SEQUENCE [LARGE SCALE GENOMIC DNA]</scope>
    <source>
        <strain evidence="2 3">BSM-130-P53-3C</strain>
    </source>
</reference>
<dbReference type="AlphaFoldDB" id="A0A7X9RNR1"/>
<organism evidence="2 3">
    <name type="scientific">Bifidobacterium thermophilum</name>
    <dbReference type="NCBI Taxonomy" id="33905"/>
    <lineage>
        <taxon>Bacteria</taxon>
        <taxon>Bacillati</taxon>
        <taxon>Actinomycetota</taxon>
        <taxon>Actinomycetes</taxon>
        <taxon>Bifidobacteriales</taxon>
        <taxon>Bifidobacteriaceae</taxon>
        <taxon>Bifidobacterium</taxon>
    </lineage>
</organism>
<name>A0A7X9RNR1_9BIFI</name>
<dbReference type="InterPro" id="IPR009061">
    <property type="entry name" value="DNA-bd_dom_put_sf"/>
</dbReference>
<evidence type="ECO:0000313" key="2">
    <source>
        <dbReference type="EMBL" id="NME62194.1"/>
    </source>
</evidence>
<dbReference type="EMBL" id="JABAGI010000005">
    <property type="protein sequence ID" value="NME62194.1"/>
    <property type="molecule type" value="Genomic_DNA"/>
</dbReference>
<gene>
    <name evidence="2" type="ORF">HF844_05190</name>
</gene>
<dbReference type="RefSeq" id="WP_168984182.1">
    <property type="nucleotide sequence ID" value="NZ_JABAGI010000005.1"/>
</dbReference>
<evidence type="ECO:0000313" key="3">
    <source>
        <dbReference type="Proteomes" id="UP000588369"/>
    </source>
</evidence>
<evidence type="ECO:0000259" key="1">
    <source>
        <dbReference type="Pfam" id="PF12728"/>
    </source>
</evidence>